<protein>
    <submittedName>
        <fullName evidence="9">Uncharacterized protein</fullName>
    </submittedName>
</protein>
<dbReference type="InterPro" id="IPR050685">
    <property type="entry name" value="LDLR"/>
</dbReference>
<comment type="caution">
    <text evidence="9">The sequence shown here is derived from an EMBL/GenBank/DDBJ whole genome shotgun (WGS) entry which is preliminary data.</text>
</comment>
<dbReference type="GO" id="GO:0016192">
    <property type="term" value="P:vesicle-mediated transport"/>
    <property type="evidence" value="ECO:0007669"/>
    <property type="project" value="UniProtKB-ARBA"/>
</dbReference>
<dbReference type="CDD" id="cd00112">
    <property type="entry name" value="LDLa"/>
    <property type="match status" value="1"/>
</dbReference>
<feature type="disulfide bond" evidence="8">
    <location>
        <begin position="405"/>
        <end position="417"/>
    </location>
</feature>
<keyword evidence="4" id="KW-1133">Transmembrane helix</keyword>
<dbReference type="GO" id="GO:0005886">
    <property type="term" value="C:plasma membrane"/>
    <property type="evidence" value="ECO:0007669"/>
    <property type="project" value="TreeGrafter"/>
</dbReference>
<dbReference type="SUPFAM" id="SSF57424">
    <property type="entry name" value="LDL receptor-like module"/>
    <property type="match status" value="1"/>
</dbReference>
<dbReference type="PROSITE" id="PS50068">
    <property type="entry name" value="LDLRA_2"/>
    <property type="match status" value="1"/>
</dbReference>
<organism evidence="9 10">
    <name type="scientific">Halocaridina rubra</name>
    <name type="common">Hawaiian red shrimp</name>
    <dbReference type="NCBI Taxonomy" id="373956"/>
    <lineage>
        <taxon>Eukaryota</taxon>
        <taxon>Metazoa</taxon>
        <taxon>Ecdysozoa</taxon>
        <taxon>Arthropoda</taxon>
        <taxon>Crustacea</taxon>
        <taxon>Multicrustacea</taxon>
        <taxon>Malacostraca</taxon>
        <taxon>Eumalacostraca</taxon>
        <taxon>Eucarida</taxon>
        <taxon>Decapoda</taxon>
        <taxon>Pleocyemata</taxon>
        <taxon>Caridea</taxon>
        <taxon>Atyoidea</taxon>
        <taxon>Atyidae</taxon>
        <taxon>Halocaridina</taxon>
    </lineage>
</organism>
<keyword evidence="7" id="KW-0325">Glycoprotein</keyword>
<dbReference type="PANTHER" id="PTHR24270:SF8">
    <property type="entry name" value="LD11117P-RELATED"/>
    <property type="match status" value="1"/>
</dbReference>
<evidence type="ECO:0000256" key="2">
    <source>
        <dbReference type="ARBA" id="ARBA00022692"/>
    </source>
</evidence>
<sequence length="617" mass="69316">MPKEATTWLSRTVTFDNTTTAVTVCTNVKLHFSYPDKGVFVSLHKQMGALAKLDETHVVWGNMYLIAHGSVRPWKWSHLCIIFNDHPAVIIDGMSLPTSSMGMPDSSSLPGTFNVTLGLPNYYYNDDSIEPIAGYFTMPTIHSRELTTEEIGNLSRNEAIPGDNLAEGEWGIFTFNDQNITSVYHNGSLTEYASYTPSNLTRGLDIIEVDTSDVYMPRMDFDYIFLNGFLNQSETKAVCGILKGVIPSLDDPDFMKRGAKIALEHPDKSMFVWSKGGPYLCPMVLFPSFSSPPLIFDGQCGRKVPYIVCKTPTDLVFELREHGFPDFRFLFRLVPDGLTPRFLSVKGMEVRIENYQAVTINLSLRKRFIGTPIATALVKGFQPFGRQEWVYMEINTTSAMALTTCSKDEFTCNNGTCLTMWKRCDGENDCGDDSDENCALVQPLASSYRSYRPYLKKTPMSIFTKIVKIVDVAVDQNVIKLHLLLQTSWKDDRIILLQLGNNSEDNIVPLSEGIWYPNYYLTNAIYEDGMAYRVKDGVSHSIASQKTSTGKANVVNGFEGKKKKKIPGRRIFSPNDDYTGERVQELPRVLCPVKAPGGGENMSSLDLKVKKYKEENF</sequence>
<gene>
    <name evidence="9" type="ORF">SK128_006012</name>
</gene>
<evidence type="ECO:0000256" key="5">
    <source>
        <dbReference type="ARBA" id="ARBA00023136"/>
    </source>
</evidence>
<feature type="disulfide bond" evidence="8">
    <location>
        <begin position="412"/>
        <end position="430"/>
    </location>
</feature>
<comment type="caution">
    <text evidence="8">Lacks conserved residue(s) required for the propagation of feature annotation.</text>
</comment>
<proteinExistence type="predicted"/>
<evidence type="ECO:0000256" key="6">
    <source>
        <dbReference type="ARBA" id="ARBA00023157"/>
    </source>
</evidence>
<dbReference type="FunFam" id="4.10.400.10:FF:000065">
    <property type="entry name" value="Transmembrane protease serine 7"/>
    <property type="match status" value="1"/>
</dbReference>
<name>A0AAN8WMQ0_HALRR</name>
<evidence type="ECO:0000256" key="4">
    <source>
        <dbReference type="ARBA" id="ARBA00022989"/>
    </source>
</evidence>
<dbReference type="Gene3D" id="2.60.120.200">
    <property type="match status" value="1"/>
</dbReference>
<evidence type="ECO:0000313" key="10">
    <source>
        <dbReference type="Proteomes" id="UP001381693"/>
    </source>
</evidence>
<dbReference type="InterPro" id="IPR013320">
    <property type="entry name" value="ConA-like_dom_sf"/>
</dbReference>
<dbReference type="InterPro" id="IPR002172">
    <property type="entry name" value="LDrepeatLR_classA_rpt"/>
</dbReference>
<dbReference type="Pfam" id="PF00057">
    <property type="entry name" value="Ldl_recept_a"/>
    <property type="match status" value="1"/>
</dbReference>
<dbReference type="InterPro" id="IPR036055">
    <property type="entry name" value="LDL_receptor-like_sf"/>
</dbReference>
<dbReference type="AlphaFoldDB" id="A0AAN8WMQ0"/>
<evidence type="ECO:0000256" key="3">
    <source>
        <dbReference type="ARBA" id="ARBA00022737"/>
    </source>
</evidence>
<keyword evidence="5" id="KW-0472">Membrane</keyword>
<evidence type="ECO:0000313" key="9">
    <source>
        <dbReference type="EMBL" id="KAK7068940.1"/>
    </source>
</evidence>
<reference evidence="9 10" key="1">
    <citation type="submission" date="2023-11" db="EMBL/GenBank/DDBJ databases">
        <title>Halocaridina rubra genome assembly.</title>
        <authorList>
            <person name="Smith C."/>
        </authorList>
    </citation>
    <scope>NUCLEOTIDE SEQUENCE [LARGE SCALE GENOMIC DNA]</scope>
    <source>
        <strain evidence="9">EP-1</strain>
        <tissue evidence="9">Whole</tissue>
    </source>
</reference>
<keyword evidence="10" id="KW-1185">Reference proteome</keyword>
<accession>A0AAN8WMQ0</accession>
<dbReference type="Gene3D" id="2.70.170.10">
    <property type="entry name" value="Neurotransmitter-gated ion-channel ligand-binding domain"/>
    <property type="match status" value="1"/>
</dbReference>
<dbReference type="InterPro" id="IPR036734">
    <property type="entry name" value="Neur_chan_lig-bd_sf"/>
</dbReference>
<evidence type="ECO:0000256" key="7">
    <source>
        <dbReference type="ARBA" id="ARBA00023180"/>
    </source>
</evidence>
<evidence type="ECO:0000256" key="1">
    <source>
        <dbReference type="ARBA" id="ARBA00004167"/>
    </source>
</evidence>
<dbReference type="Gene3D" id="4.10.400.10">
    <property type="entry name" value="Low-density Lipoprotein Receptor"/>
    <property type="match status" value="1"/>
</dbReference>
<dbReference type="EMBL" id="JAXCGZ010017073">
    <property type="protein sequence ID" value="KAK7068940.1"/>
    <property type="molecule type" value="Genomic_DNA"/>
</dbReference>
<dbReference type="GO" id="GO:0005230">
    <property type="term" value="F:extracellular ligand-gated monoatomic ion channel activity"/>
    <property type="evidence" value="ECO:0007669"/>
    <property type="project" value="InterPro"/>
</dbReference>
<keyword evidence="3" id="KW-0677">Repeat</keyword>
<comment type="subcellular location">
    <subcellularLocation>
        <location evidence="1">Membrane</location>
        <topology evidence="1">Single-pass membrane protein</topology>
    </subcellularLocation>
</comment>
<dbReference type="PANTHER" id="PTHR24270">
    <property type="entry name" value="LOW-DENSITY LIPOPROTEIN RECEPTOR-RELATED"/>
    <property type="match status" value="1"/>
</dbReference>
<keyword evidence="6 8" id="KW-1015">Disulfide bond</keyword>
<dbReference type="Proteomes" id="UP001381693">
    <property type="component" value="Unassembled WGS sequence"/>
</dbReference>
<dbReference type="SUPFAM" id="SSF49899">
    <property type="entry name" value="Concanavalin A-like lectins/glucanases"/>
    <property type="match status" value="1"/>
</dbReference>
<dbReference type="SUPFAM" id="SSF63712">
    <property type="entry name" value="Nicotinic receptor ligand binding domain-like"/>
    <property type="match status" value="1"/>
</dbReference>
<dbReference type="SMART" id="SM00192">
    <property type="entry name" value="LDLa"/>
    <property type="match status" value="1"/>
</dbReference>
<evidence type="ECO:0000256" key="8">
    <source>
        <dbReference type="PROSITE-ProRule" id="PRU00124"/>
    </source>
</evidence>
<keyword evidence="2" id="KW-0812">Transmembrane</keyword>